<feature type="domain" description="Solute-binding protein family 3/N-terminal" evidence="1">
    <location>
        <begin position="48"/>
        <end position="250"/>
    </location>
</feature>
<accession>A0A9E8HKZ4</accession>
<dbReference type="PANTHER" id="PTHR38834:SF3">
    <property type="entry name" value="SOLUTE-BINDING PROTEIN FAMILY 3_N-TERMINAL DOMAIN-CONTAINING PROTEIN"/>
    <property type="match status" value="1"/>
</dbReference>
<name>A0A9E8HKZ4_9ALTE</name>
<dbReference type="PANTHER" id="PTHR38834">
    <property type="entry name" value="PERIPLASMIC SUBSTRATE BINDING PROTEIN FAMILY 3"/>
    <property type="match status" value="1"/>
</dbReference>
<gene>
    <name evidence="2" type="ORF">NNL22_17340</name>
</gene>
<reference evidence="2" key="1">
    <citation type="submission" date="2022-07" db="EMBL/GenBank/DDBJ databases">
        <title>Alkalimarinus sp. nov., isolated from gut of a Alitta virens.</title>
        <authorList>
            <person name="Yang A.I."/>
            <person name="Shin N.-R."/>
        </authorList>
    </citation>
    <scope>NUCLEOTIDE SEQUENCE</scope>
    <source>
        <strain evidence="2">FA028</strain>
    </source>
</reference>
<dbReference type="SUPFAM" id="SSF53850">
    <property type="entry name" value="Periplasmic binding protein-like II"/>
    <property type="match status" value="1"/>
</dbReference>
<protein>
    <submittedName>
        <fullName evidence="2">ABC transporter substrate-binding protein</fullName>
    </submittedName>
</protein>
<keyword evidence="3" id="KW-1185">Reference proteome</keyword>
<dbReference type="Proteomes" id="UP001164472">
    <property type="component" value="Chromosome"/>
</dbReference>
<evidence type="ECO:0000313" key="3">
    <source>
        <dbReference type="Proteomes" id="UP001164472"/>
    </source>
</evidence>
<dbReference type="Pfam" id="PF00497">
    <property type="entry name" value="SBP_bac_3"/>
    <property type="match status" value="1"/>
</dbReference>
<organism evidence="2 3">
    <name type="scientific">Alkalimarinus sediminis</name>
    <dbReference type="NCBI Taxonomy" id="1632866"/>
    <lineage>
        <taxon>Bacteria</taxon>
        <taxon>Pseudomonadati</taxon>
        <taxon>Pseudomonadota</taxon>
        <taxon>Gammaproteobacteria</taxon>
        <taxon>Alteromonadales</taxon>
        <taxon>Alteromonadaceae</taxon>
        <taxon>Alkalimarinus</taxon>
    </lineage>
</organism>
<evidence type="ECO:0000259" key="1">
    <source>
        <dbReference type="Pfam" id="PF00497"/>
    </source>
</evidence>
<proteinExistence type="predicted"/>
<dbReference type="EMBL" id="CP101527">
    <property type="protein sequence ID" value="UZW74761.1"/>
    <property type="molecule type" value="Genomic_DNA"/>
</dbReference>
<evidence type="ECO:0000313" key="2">
    <source>
        <dbReference type="EMBL" id="UZW74761.1"/>
    </source>
</evidence>
<sequence>MKRLSVLGSNHRAFKCSKLIAMFVGLLLISVQVDVQAKPLHVVTFVEKPLIYQKSGEPVGVVVDVVKELFRQAGVEYKLRLMPPKRALLTTAETDSFCVFPIARSQEREARFQWVSPVLISRHGLFSHPDKAIKLRTLEDAKPYKLGSYLGSGAGEYLENSGFKVEYAGRNELNARKLLKKRIDLWVSDIESARFLIRDERLPIAEPELVFFTTVRAMACNPGVDSAVVKRLQQTITQMYRSGDVEKIYRTNN</sequence>
<dbReference type="KEGG" id="asem:NNL22_17340"/>
<dbReference type="Gene3D" id="3.40.190.10">
    <property type="entry name" value="Periplasmic binding protein-like II"/>
    <property type="match status" value="2"/>
</dbReference>
<dbReference type="InterPro" id="IPR001638">
    <property type="entry name" value="Solute-binding_3/MltF_N"/>
</dbReference>
<dbReference type="RefSeq" id="WP_251810188.1">
    <property type="nucleotide sequence ID" value="NZ_CP101527.1"/>
</dbReference>
<dbReference type="AlphaFoldDB" id="A0A9E8HKZ4"/>